<keyword evidence="1" id="KW-0472">Membrane</keyword>
<evidence type="ECO:0000313" key="2">
    <source>
        <dbReference type="EMBL" id="MCU0104828.1"/>
    </source>
</evidence>
<gene>
    <name evidence="2" type="ORF">N7603_04075</name>
</gene>
<accession>A0ABT2PYT6</accession>
<proteinExistence type="predicted"/>
<evidence type="ECO:0000313" key="3">
    <source>
        <dbReference type="Proteomes" id="UP001209076"/>
    </source>
</evidence>
<keyword evidence="3" id="KW-1185">Reference proteome</keyword>
<keyword evidence="1" id="KW-0812">Transmembrane</keyword>
<feature type="transmembrane region" description="Helical" evidence="1">
    <location>
        <begin position="139"/>
        <end position="159"/>
    </location>
</feature>
<comment type="caution">
    <text evidence="2">The sequence shown here is derived from an EMBL/GenBank/DDBJ whole genome shotgun (WGS) entry which is preliminary data.</text>
</comment>
<keyword evidence="1" id="KW-1133">Transmembrane helix</keyword>
<dbReference type="RefSeq" id="WP_262096082.1">
    <property type="nucleotide sequence ID" value="NZ_JAOEGN010000006.1"/>
</dbReference>
<sequence>MRTEEKKVLPQKEAEKLREKQLGQQISKFKEADKEVLKIEYEEYDEDEDYAVIDLEITQESDIYQKFTMLSRRRISQEIMNHLEENAKYVPLYKPLLINITMPNHILEPELLKTIELMVERSLTKRIIDLTVNIKQIKIISTLMVLFGLTAMIISILLSDRFFNIFIINEVFSIASWVFIWKSVEGFLFDLRKTTNQKYKLLQIYSADYVSKL</sequence>
<organism evidence="2 3">
    <name type="scientific">Paracholeplasma vituli</name>
    <dbReference type="NCBI Taxonomy" id="69473"/>
    <lineage>
        <taxon>Bacteria</taxon>
        <taxon>Bacillati</taxon>
        <taxon>Mycoplasmatota</taxon>
        <taxon>Mollicutes</taxon>
        <taxon>Acholeplasmatales</taxon>
        <taxon>Acholeplasmataceae</taxon>
        <taxon>Paracholeplasma</taxon>
    </lineage>
</organism>
<dbReference type="EMBL" id="JAOEGN010000006">
    <property type="protein sequence ID" value="MCU0104828.1"/>
    <property type="molecule type" value="Genomic_DNA"/>
</dbReference>
<protein>
    <submittedName>
        <fullName evidence="2">Uncharacterized protein</fullName>
    </submittedName>
</protein>
<feature type="transmembrane region" description="Helical" evidence="1">
    <location>
        <begin position="165"/>
        <end position="184"/>
    </location>
</feature>
<evidence type="ECO:0000256" key="1">
    <source>
        <dbReference type="SAM" id="Phobius"/>
    </source>
</evidence>
<dbReference type="Proteomes" id="UP001209076">
    <property type="component" value="Unassembled WGS sequence"/>
</dbReference>
<reference evidence="3" key="1">
    <citation type="submission" date="2023-07" db="EMBL/GenBank/DDBJ databases">
        <title>Novel Mycoplasma species identified in domestic and wild animals.</title>
        <authorList>
            <person name="Volokhov D.V."/>
            <person name="Furtak V.A."/>
            <person name="Zagorodnyaya T.A."/>
        </authorList>
    </citation>
    <scope>NUCLEOTIDE SEQUENCE [LARGE SCALE GENOMIC DNA]</scope>
    <source>
        <strain evidence="3">92-19</strain>
    </source>
</reference>
<name>A0ABT2PYT6_9MOLU</name>